<evidence type="ECO:0008006" key="5">
    <source>
        <dbReference type="Google" id="ProtNLM"/>
    </source>
</evidence>
<evidence type="ECO:0000313" key="3">
    <source>
        <dbReference type="EMBL" id="PKK90425.1"/>
    </source>
</evidence>
<evidence type="ECO:0000313" key="4">
    <source>
        <dbReference type="Proteomes" id="UP000233256"/>
    </source>
</evidence>
<organism evidence="3 4">
    <name type="scientific">Candidatus Wallbacteria bacterium HGW-Wallbacteria-1</name>
    <dbReference type="NCBI Taxonomy" id="2013854"/>
    <lineage>
        <taxon>Bacteria</taxon>
        <taxon>Candidatus Walliibacteriota</taxon>
    </lineage>
</organism>
<dbReference type="AlphaFoldDB" id="A0A2N1PQ10"/>
<comment type="caution">
    <text evidence="3">The sequence shown here is derived from an EMBL/GenBank/DDBJ whole genome shotgun (WGS) entry which is preliminary data.</text>
</comment>
<feature type="region of interest" description="Disordered" evidence="1">
    <location>
        <begin position="562"/>
        <end position="581"/>
    </location>
</feature>
<feature type="chain" id="PRO_5014768075" description="Ig-like domain-containing protein" evidence="2">
    <location>
        <begin position="23"/>
        <end position="909"/>
    </location>
</feature>
<name>A0A2N1PQ10_9BACT</name>
<proteinExistence type="predicted"/>
<keyword evidence="2" id="KW-0732">Signal</keyword>
<reference evidence="3 4" key="1">
    <citation type="journal article" date="2017" name="ISME J.">
        <title>Potential for microbial H2 and metal transformations associated with novel bacteria and archaea in deep terrestrial subsurface sediments.</title>
        <authorList>
            <person name="Hernsdorf A.W."/>
            <person name="Amano Y."/>
            <person name="Miyakawa K."/>
            <person name="Ise K."/>
            <person name="Suzuki Y."/>
            <person name="Anantharaman K."/>
            <person name="Probst A."/>
            <person name="Burstein D."/>
            <person name="Thomas B.C."/>
            <person name="Banfield J.F."/>
        </authorList>
    </citation>
    <scope>NUCLEOTIDE SEQUENCE [LARGE SCALE GENOMIC DNA]</scope>
    <source>
        <strain evidence="3">HGW-Wallbacteria-1</strain>
    </source>
</reference>
<accession>A0A2N1PQ10</accession>
<protein>
    <recommendedName>
        <fullName evidence="5">Ig-like domain-containing protein</fullName>
    </recommendedName>
</protein>
<sequence length="909" mass="102248">MRKLTWVSLLLFITFYTVPVSAQIPQSNSVIATVTYDATWPTTTSGSLYRTRTDGGNLTIDYYSSTTNATYYPSGGYYQTDQPCGYSYTRYTAVYYPPNGGTFLRAYSYCLWAGNCSCRCRRGYLQRGNGANLNWGWNGWAWSDFADYAASGGIRVSAFWRRRCNCTWSAYLQRVEVRETRNRYYTYGYYMSDPVDRNVSGHKGYDWGQIWWSCAQPSGCSYYVDVRGSNSTTFSTPWQNVAYAENINPKMGSYRYLQFRVRLYGPGTFLPDANGTPTFYWINIHNYYDNNFNDPEAHDNEFWYDSTASYSESGTDWNSGRVINGGSGIRLNQYTALVTYSPSGSYYVSPAPCSYAVTNYTSNYYPPNGGTITRAECYLIWVGGGCSCRCRRGYLQKATGANLDWGFTGWSWRNFTDYPASQGIRVSAMYRRRCNCTWSAYLRRVEVSELKYYTSATYTSRILDYGETGFSWSHISWRTVSEGGGRLITVQIRAAADAAFSMDVLNWTAVSNHSNLAPTVGETRRYLQYRVLFTGLATSTPELDWLTIKYYTDAKPTITITSTDKGVQPPTGTLAALPPDRWKPVDDGWHEKPPLTGNPANDYLYATDIANTLPVSQIGINVSIADPESDPIRTTAWEFSGNYTDDGDDSNDMWFMINSSDMEWSDEPDITKTKSVGNYKILWKNINNYLAGVYQDIRFRCKANDLIFDSDLAAISTPFFVDENAPPAIDAAAFTILPDPAYTTDTLTLNTSTSASDPDTTLNNIHDEDDNNILSYITSWDVNGVPVAGITQPVLPSSYFIKGDVVTAKVYPYDGKEFGPPRDKAITIQNKPPVITSITLSPATPYTDDDLICTVVATDDDEFIWRETDFRSATVDNVDNGAPFDPVNCDGNITTTDVDQDNEWELQLK</sequence>
<evidence type="ECO:0000256" key="2">
    <source>
        <dbReference type="SAM" id="SignalP"/>
    </source>
</evidence>
<feature type="signal peptide" evidence="2">
    <location>
        <begin position="1"/>
        <end position="22"/>
    </location>
</feature>
<dbReference type="Proteomes" id="UP000233256">
    <property type="component" value="Unassembled WGS sequence"/>
</dbReference>
<dbReference type="EMBL" id="PGXC01000005">
    <property type="protein sequence ID" value="PKK90425.1"/>
    <property type="molecule type" value="Genomic_DNA"/>
</dbReference>
<gene>
    <name evidence="3" type="ORF">CVV64_08655</name>
</gene>
<evidence type="ECO:0000256" key="1">
    <source>
        <dbReference type="SAM" id="MobiDB-lite"/>
    </source>
</evidence>